<dbReference type="GO" id="GO:0004519">
    <property type="term" value="F:endonuclease activity"/>
    <property type="evidence" value="ECO:0007669"/>
    <property type="project" value="InterPro"/>
</dbReference>
<dbReference type="GO" id="GO:0009307">
    <property type="term" value="P:DNA restriction-modification system"/>
    <property type="evidence" value="ECO:0007669"/>
    <property type="project" value="InterPro"/>
</dbReference>
<dbReference type="Pfam" id="PF04471">
    <property type="entry name" value="Mrr_cat"/>
    <property type="match status" value="1"/>
</dbReference>
<proteinExistence type="predicted"/>
<evidence type="ECO:0000313" key="2">
    <source>
        <dbReference type="EMBL" id="GAH99847.1"/>
    </source>
</evidence>
<dbReference type="InterPro" id="IPR007560">
    <property type="entry name" value="Restrct_endonuc_IV_Mrr"/>
</dbReference>
<comment type="caution">
    <text evidence="2">The sequence shown here is derived from an EMBL/GenBank/DDBJ whole genome shotgun (WGS) entry which is preliminary data.</text>
</comment>
<accession>X1K028</accession>
<dbReference type="AlphaFoldDB" id="X1K028"/>
<feature type="domain" description="Restriction endonuclease type IV Mrr" evidence="1">
    <location>
        <begin position="3"/>
        <end position="36"/>
    </location>
</feature>
<evidence type="ECO:0000259" key="1">
    <source>
        <dbReference type="Pfam" id="PF04471"/>
    </source>
</evidence>
<dbReference type="EMBL" id="BARU01047506">
    <property type="protein sequence ID" value="GAH99847.1"/>
    <property type="molecule type" value="Genomic_DNA"/>
</dbReference>
<dbReference type="GO" id="GO:0003677">
    <property type="term" value="F:DNA binding"/>
    <property type="evidence" value="ECO:0007669"/>
    <property type="project" value="InterPro"/>
</dbReference>
<reference evidence="2" key="1">
    <citation type="journal article" date="2014" name="Front. Microbiol.">
        <title>High frequency of phylogenetically diverse reductive dehalogenase-homologous genes in deep subseafloor sedimentary metagenomes.</title>
        <authorList>
            <person name="Kawai M."/>
            <person name="Futagami T."/>
            <person name="Toyoda A."/>
            <person name="Takaki Y."/>
            <person name="Nishi S."/>
            <person name="Hori S."/>
            <person name="Arai W."/>
            <person name="Tsubouchi T."/>
            <person name="Morono Y."/>
            <person name="Uchiyama I."/>
            <person name="Ito T."/>
            <person name="Fujiyama A."/>
            <person name="Inagaki F."/>
            <person name="Takami H."/>
        </authorList>
    </citation>
    <scope>NUCLEOTIDE SEQUENCE</scope>
    <source>
        <strain evidence="2">Expedition CK06-06</strain>
    </source>
</reference>
<gene>
    <name evidence="2" type="ORF">S03H2_71149</name>
</gene>
<feature type="non-terminal residue" evidence="2">
    <location>
        <position position="1"/>
    </location>
</feature>
<organism evidence="2">
    <name type="scientific">marine sediment metagenome</name>
    <dbReference type="NCBI Taxonomy" id="412755"/>
    <lineage>
        <taxon>unclassified sequences</taxon>
        <taxon>metagenomes</taxon>
        <taxon>ecological metagenomes</taxon>
    </lineage>
</organism>
<sequence length="37" mass="4394">ELRTIPVQVKRWGHNVGRPEIDKFKTAVERDKKNKGY</sequence>
<name>X1K028_9ZZZZ</name>
<protein>
    <recommendedName>
        <fullName evidence="1">Restriction endonuclease type IV Mrr domain-containing protein</fullName>
    </recommendedName>
</protein>